<dbReference type="InterPro" id="IPR005198">
    <property type="entry name" value="Glyco_hydro_76"/>
</dbReference>
<dbReference type="Pfam" id="PF03663">
    <property type="entry name" value="Glyco_hydro_76"/>
    <property type="match status" value="1"/>
</dbReference>
<accession>A0A1C0AHG4</accession>
<gene>
    <name evidence="1" type="ORF">BCR15_09840</name>
</gene>
<dbReference type="RefSeq" id="WP_068752685.1">
    <property type="nucleotide sequence ID" value="NZ_MBQD01000026.1"/>
</dbReference>
<reference evidence="2" key="1">
    <citation type="submission" date="2016-07" db="EMBL/GenBank/DDBJ databases">
        <authorList>
            <person name="Florea S."/>
            <person name="Webb J.S."/>
            <person name="Jaromczyk J."/>
            <person name="Schardl C.L."/>
        </authorList>
    </citation>
    <scope>NUCLEOTIDE SEQUENCE [LARGE SCALE GENOMIC DNA]</scope>
    <source>
        <strain evidence="2">IPBSL-7</strain>
    </source>
</reference>
<dbReference type="AlphaFoldDB" id="A0A1C0AHG4"/>
<dbReference type="SUPFAM" id="SSF48208">
    <property type="entry name" value="Six-hairpin glycosidases"/>
    <property type="match status" value="1"/>
</dbReference>
<name>A0A1C0AHG4_9ACTN</name>
<evidence type="ECO:0008006" key="3">
    <source>
        <dbReference type="Google" id="ProtNLM"/>
    </source>
</evidence>
<dbReference type="PANTHER" id="PTHR47791:SF3">
    <property type="entry name" value="MEIOTICALLY UP-REGULATED GENE 191 PROTEIN"/>
    <property type="match status" value="1"/>
</dbReference>
<dbReference type="GO" id="GO:0005975">
    <property type="term" value="P:carbohydrate metabolic process"/>
    <property type="evidence" value="ECO:0007669"/>
    <property type="project" value="InterPro"/>
</dbReference>
<dbReference type="Gene3D" id="1.50.10.20">
    <property type="match status" value="1"/>
</dbReference>
<dbReference type="InterPro" id="IPR053169">
    <property type="entry name" value="MUG_Protein"/>
</dbReference>
<evidence type="ECO:0000313" key="1">
    <source>
        <dbReference type="EMBL" id="OCL31449.1"/>
    </source>
</evidence>
<dbReference type="EMBL" id="MBQD01000026">
    <property type="protein sequence ID" value="OCL31449.1"/>
    <property type="molecule type" value="Genomic_DNA"/>
</dbReference>
<keyword evidence="2" id="KW-1185">Reference proteome</keyword>
<organism evidence="1 2">
    <name type="scientific">Tessaracoccus lapidicaptus</name>
    <dbReference type="NCBI Taxonomy" id="1427523"/>
    <lineage>
        <taxon>Bacteria</taxon>
        <taxon>Bacillati</taxon>
        <taxon>Actinomycetota</taxon>
        <taxon>Actinomycetes</taxon>
        <taxon>Propionibacteriales</taxon>
        <taxon>Propionibacteriaceae</taxon>
        <taxon>Tessaracoccus</taxon>
    </lineage>
</organism>
<dbReference type="PANTHER" id="PTHR47791">
    <property type="entry name" value="MEIOTICALLY UP-REGULATED GENE 191 PROTEIN"/>
    <property type="match status" value="1"/>
</dbReference>
<dbReference type="InterPro" id="IPR008928">
    <property type="entry name" value="6-hairpin_glycosidase_sf"/>
</dbReference>
<sequence length="334" mass="36239">MTAPRADEAARSVLTLFGARALGLPGTHLARTSRPGRVHRDWHYWWQAHLLDCMVDAHGRGSPVVSERLIRRHLRGIRLRNWGRLRNGFYDDMAWLALAAHRAGRPARGLERALRGAITDDWGGGAFWSTDRDFKNTAATAPIALYLARTGDRVAAGRLLDWLLAHLADPDTGLLRDGLRRVDGRPTLVPHVFTYNQGPVLAVMLELGRVDDATRLLGAVGTRLTHPGTAVLRTHGGGDGGLFTGILVRYLALAARDPRIPADARAAAADLVGATAEALWSGREVRGWRHRPVTVFPQDTTPAGAGPVADTVELAAQLQAWLALEAAAVLRRSA</sequence>
<comment type="caution">
    <text evidence="1">The sequence shown here is derived from an EMBL/GenBank/DDBJ whole genome shotgun (WGS) entry which is preliminary data.</text>
</comment>
<protein>
    <recommendedName>
        <fullName evidence="3">Glycosyl hydrolase</fullName>
    </recommendedName>
</protein>
<proteinExistence type="predicted"/>
<evidence type="ECO:0000313" key="2">
    <source>
        <dbReference type="Proteomes" id="UP000093501"/>
    </source>
</evidence>
<dbReference type="Proteomes" id="UP000093501">
    <property type="component" value="Unassembled WGS sequence"/>
</dbReference>